<dbReference type="OrthoDB" id="73183at2"/>
<accession>A0A239A3A5</accession>
<feature type="region of interest" description="Disordered" evidence="1">
    <location>
        <begin position="1"/>
        <end position="21"/>
    </location>
</feature>
<sequence length="137" mass="14663">MGTWDFGPFDNDTAADWSGDLDDAEPGRRVEIIRATLTEVLDEDEYLDSDVACEAIAAAAVVASQLPGGPAITTAYAPDFITEGGTLDLPSDLPALALRALDRIAGDDSEWRELWEDALDKALQALQPIRATLEATT</sequence>
<proteinExistence type="predicted"/>
<dbReference type="AlphaFoldDB" id="A0A239A3A5"/>
<protein>
    <recommendedName>
        <fullName evidence="4">DUF4259 domain-containing protein</fullName>
    </recommendedName>
</protein>
<evidence type="ECO:0000256" key="1">
    <source>
        <dbReference type="SAM" id="MobiDB-lite"/>
    </source>
</evidence>
<dbReference type="Pfam" id="PF14078">
    <property type="entry name" value="DUF4259"/>
    <property type="match status" value="1"/>
</dbReference>
<name>A0A239A3A5_9ACTN</name>
<evidence type="ECO:0000313" key="2">
    <source>
        <dbReference type="EMBL" id="SNR89979.1"/>
    </source>
</evidence>
<dbReference type="RefSeq" id="WP_089294629.1">
    <property type="nucleotide sequence ID" value="NZ_BOMU01000047.1"/>
</dbReference>
<evidence type="ECO:0008006" key="4">
    <source>
        <dbReference type="Google" id="ProtNLM"/>
    </source>
</evidence>
<dbReference type="InterPro" id="IPR025355">
    <property type="entry name" value="DUF4259"/>
</dbReference>
<reference evidence="2 3" key="1">
    <citation type="submission" date="2017-06" db="EMBL/GenBank/DDBJ databases">
        <authorList>
            <person name="Kim H.J."/>
            <person name="Triplett B.A."/>
        </authorList>
    </citation>
    <scope>NUCLEOTIDE SEQUENCE [LARGE SCALE GENOMIC DNA]</scope>
    <source>
        <strain evidence="2 3">DSM 43151</strain>
    </source>
</reference>
<keyword evidence="3" id="KW-1185">Reference proteome</keyword>
<dbReference type="Proteomes" id="UP000198415">
    <property type="component" value="Unassembled WGS sequence"/>
</dbReference>
<evidence type="ECO:0000313" key="3">
    <source>
        <dbReference type="Proteomes" id="UP000198415"/>
    </source>
</evidence>
<dbReference type="EMBL" id="FZNR01000007">
    <property type="protein sequence ID" value="SNR89979.1"/>
    <property type="molecule type" value="Genomic_DNA"/>
</dbReference>
<organism evidence="2 3">
    <name type="scientific">Actinoplanes regularis</name>
    <dbReference type="NCBI Taxonomy" id="52697"/>
    <lineage>
        <taxon>Bacteria</taxon>
        <taxon>Bacillati</taxon>
        <taxon>Actinomycetota</taxon>
        <taxon>Actinomycetes</taxon>
        <taxon>Micromonosporales</taxon>
        <taxon>Micromonosporaceae</taxon>
        <taxon>Actinoplanes</taxon>
    </lineage>
</organism>
<gene>
    <name evidence="2" type="ORF">SAMN06264365_10734</name>
</gene>